<dbReference type="Proteomes" id="UP000198657">
    <property type="component" value="Unassembled WGS sequence"/>
</dbReference>
<evidence type="ECO:0000313" key="2">
    <source>
        <dbReference type="EMBL" id="SEO41691.1"/>
    </source>
</evidence>
<feature type="transmembrane region" description="Helical" evidence="1">
    <location>
        <begin position="132"/>
        <end position="150"/>
    </location>
</feature>
<accession>A0A1H8PIU3</accession>
<dbReference type="NCBIfam" id="TIGR00341">
    <property type="entry name" value="TIGR00341 family protein"/>
    <property type="match status" value="1"/>
</dbReference>
<keyword evidence="1" id="KW-0812">Transmembrane</keyword>
<dbReference type="PANTHER" id="PTHR20992">
    <property type="entry name" value="AT15442P-RELATED"/>
    <property type="match status" value="1"/>
</dbReference>
<reference evidence="3" key="1">
    <citation type="submission" date="2016-10" db="EMBL/GenBank/DDBJ databases">
        <authorList>
            <person name="Varghese N."/>
            <person name="Submissions S."/>
        </authorList>
    </citation>
    <scope>NUCLEOTIDE SEQUENCE [LARGE SCALE GENOMIC DNA]</scope>
    <source>
        <strain evidence="3">CGMCC 1.8704</strain>
    </source>
</reference>
<feature type="transmembrane region" description="Helical" evidence="1">
    <location>
        <begin position="220"/>
        <end position="243"/>
    </location>
</feature>
<feature type="transmembrane region" description="Helical" evidence="1">
    <location>
        <begin position="194"/>
        <end position="214"/>
    </location>
</feature>
<evidence type="ECO:0000313" key="3">
    <source>
        <dbReference type="Proteomes" id="UP000198657"/>
    </source>
</evidence>
<name>A0A1H8PIU3_9FLAO</name>
<dbReference type="AlphaFoldDB" id="A0A1H8PIU3"/>
<protein>
    <submittedName>
        <fullName evidence="2">TIGR00341 family protein</fullName>
    </submittedName>
</protein>
<feature type="transmembrane region" description="Helical" evidence="1">
    <location>
        <begin position="75"/>
        <end position="91"/>
    </location>
</feature>
<dbReference type="STRING" id="604089.SAMN04487942_2709"/>
<dbReference type="InterPro" id="IPR005240">
    <property type="entry name" value="DUF389"/>
</dbReference>
<gene>
    <name evidence="2" type="ORF">SAMN04487942_2709</name>
</gene>
<feature type="transmembrane region" description="Helical" evidence="1">
    <location>
        <begin position="264"/>
        <end position="285"/>
    </location>
</feature>
<evidence type="ECO:0000256" key="1">
    <source>
        <dbReference type="SAM" id="Phobius"/>
    </source>
</evidence>
<dbReference type="EMBL" id="FODN01000006">
    <property type="protein sequence ID" value="SEO41691.1"/>
    <property type="molecule type" value="Genomic_DNA"/>
</dbReference>
<proteinExistence type="predicted"/>
<dbReference type="PANTHER" id="PTHR20992:SF9">
    <property type="entry name" value="AT15442P-RELATED"/>
    <property type="match status" value="1"/>
</dbReference>
<keyword evidence="3" id="KW-1185">Reference proteome</keyword>
<feature type="transmembrane region" description="Helical" evidence="1">
    <location>
        <begin position="97"/>
        <end position="120"/>
    </location>
</feature>
<keyword evidence="1" id="KW-1133">Transmembrane helix</keyword>
<keyword evidence="1" id="KW-0472">Membrane</keyword>
<organism evidence="2 3">
    <name type="scientific">Flavobacterium sinopsychrotolerans</name>
    <dbReference type="NCBI Taxonomy" id="604089"/>
    <lineage>
        <taxon>Bacteria</taxon>
        <taxon>Pseudomonadati</taxon>
        <taxon>Bacteroidota</taxon>
        <taxon>Flavobacteriia</taxon>
        <taxon>Flavobacteriales</taxon>
        <taxon>Flavobacteriaceae</taxon>
        <taxon>Flavobacterium</taxon>
    </lineage>
</organism>
<sequence>MKIYKYYYFKISYLTDFIDKRNNWDFVFEGNLETRNKQRSMNKVVNFIDLHSGEEDKKKVLDNVTSNISFRGSNLWILACAIVVASVGLNVNSTAVIIGAMLISPLMGPIVGAGFGLGIYDFNLLKRSLKNLLIATVVSLVVSTVYFYLSPFKDTQSELLARTSPNIYDIFIAFFGGLVGVIAITRVEKGNPIPGVAIATALMPPLCTAGYGLALGNFKFFFGAMYLYTINCVFICIATFIIVKYLKYPIVKQTNLKTEKRVKYMISFLTLALIVPSVFFAYQLFQEKKYKQKVEQFLKLEFIDKGFTVLYKKTQFTSNPKKIDIAFLRKRLDRDEIKELNGKLKTYELNNTVLNIIQDTTDLKQDILNEITFNNKTMSEKDLIIAKLQSQITSLKFDNNAILNETRILFPEIENIAIANHVFNENKTTKKVITVVLYESKKDINTADKQKLIAWLKNKFKTDVVEIYKRQ</sequence>
<feature type="transmembrane region" description="Helical" evidence="1">
    <location>
        <begin position="170"/>
        <end position="187"/>
    </location>
</feature>
<dbReference type="Pfam" id="PF04087">
    <property type="entry name" value="DUF389"/>
    <property type="match status" value="1"/>
</dbReference>